<dbReference type="EMBL" id="FUYB01000007">
    <property type="protein sequence ID" value="SKA78538.1"/>
    <property type="molecule type" value="Genomic_DNA"/>
</dbReference>
<keyword evidence="5 8" id="KW-0812">Transmembrane</keyword>
<keyword evidence="4 8" id="KW-1003">Cell membrane</keyword>
<keyword evidence="6 8" id="KW-1133">Transmembrane helix</keyword>
<keyword evidence="7 8" id="KW-0472">Membrane</keyword>
<feature type="transmembrane region" description="Helical" evidence="8">
    <location>
        <begin position="76"/>
        <end position="94"/>
    </location>
</feature>
<evidence type="ECO:0000256" key="5">
    <source>
        <dbReference type="ARBA" id="ARBA00022692"/>
    </source>
</evidence>
<evidence type="ECO:0000256" key="4">
    <source>
        <dbReference type="ARBA" id="ARBA00022475"/>
    </source>
</evidence>
<dbReference type="AlphaFoldDB" id="A0A1T4WNS3"/>
<dbReference type="PANTHER" id="PTHR30269:SF37">
    <property type="entry name" value="MEMBRANE TRANSPORTER PROTEIN"/>
    <property type="match status" value="1"/>
</dbReference>
<feature type="transmembrane region" description="Helical" evidence="8">
    <location>
        <begin position="226"/>
        <end position="244"/>
    </location>
</feature>
<evidence type="ECO:0000313" key="10">
    <source>
        <dbReference type="Proteomes" id="UP000190460"/>
    </source>
</evidence>
<feature type="transmembrane region" description="Helical" evidence="8">
    <location>
        <begin position="200"/>
        <end position="219"/>
    </location>
</feature>
<dbReference type="GO" id="GO:0005886">
    <property type="term" value="C:plasma membrane"/>
    <property type="evidence" value="ECO:0007669"/>
    <property type="project" value="UniProtKB-SubCell"/>
</dbReference>
<dbReference type="Proteomes" id="UP000190460">
    <property type="component" value="Unassembled WGS sequence"/>
</dbReference>
<dbReference type="InterPro" id="IPR052017">
    <property type="entry name" value="TSUP"/>
</dbReference>
<protein>
    <recommendedName>
        <fullName evidence="8">Probable membrane transporter protein</fullName>
    </recommendedName>
</protein>
<feature type="transmembrane region" description="Helical" evidence="8">
    <location>
        <begin position="100"/>
        <end position="117"/>
    </location>
</feature>
<evidence type="ECO:0000256" key="1">
    <source>
        <dbReference type="ARBA" id="ARBA00004651"/>
    </source>
</evidence>
<comment type="subcellular location">
    <subcellularLocation>
        <location evidence="1 8">Cell membrane</location>
        <topology evidence="1 8">Multi-pass membrane protein</topology>
    </subcellularLocation>
</comment>
<dbReference type="Pfam" id="PF01925">
    <property type="entry name" value="TauE"/>
    <property type="match status" value="1"/>
</dbReference>
<evidence type="ECO:0000313" key="9">
    <source>
        <dbReference type="EMBL" id="SKA78538.1"/>
    </source>
</evidence>
<evidence type="ECO:0000256" key="7">
    <source>
        <dbReference type="ARBA" id="ARBA00023136"/>
    </source>
</evidence>
<feature type="transmembrane region" description="Helical" evidence="8">
    <location>
        <begin position="168"/>
        <end position="188"/>
    </location>
</feature>
<sequence>MDGSLQTWLLTLVAVMIVGISKGGFGGGLGMLAVPIMALTMPPLLAAAILLPVLCAMDLMAMRAYWGRWSLEHVKITLPAAILGTIVGAFTFQYLNADHIRFVIGVISTGFALNSWFKPAQRWIKHKPGAKAGRFWGFTSGLTSFVSHTGGPPLSVYLLPQQLDKTTLQATTVLFFTAVNYFKLLPYALLGQLNFANLKISLLLLPIAALAIGMGVYLHKRVSDKLFYQITYLVLFITGLKLMIDGWQGF</sequence>
<proteinExistence type="inferred from homology"/>
<dbReference type="OrthoDB" id="7028171at2"/>
<reference evidence="9 10" key="1">
    <citation type="submission" date="2017-02" db="EMBL/GenBank/DDBJ databases">
        <authorList>
            <person name="Peterson S.W."/>
        </authorList>
    </citation>
    <scope>NUCLEOTIDE SEQUENCE [LARGE SCALE GENOMIC DNA]</scope>
    <source>
        <strain evidence="9 10">ATCC 49788</strain>
    </source>
</reference>
<evidence type="ECO:0000256" key="2">
    <source>
        <dbReference type="ARBA" id="ARBA00009142"/>
    </source>
</evidence>
<feature type="transmembrane region" description="Helical" evidence="8">
    <location>
        <begin position="31"/>
        <end position="55"/>
    </location>
</feature>
<name>A0A1T4WNS3_9GAMM</name>
<organism evidence="9 10">
    <name type="scientific">Thiothrix eikelboomii</name>
    <dbReference type="NCBI Taxonomy" id="92487"/>
    <lineage>
        <taxon>Bacteria</taxon>
        <taxon>Pseudomonadati</taxon>
        <taxon>Pseudomonadota</taxon>
        <taxon>Gammaproteobacteria</taxon>
        <taxon>Thiotrichales</taxon>
        <taxon>Thiotrichaceae</taxon>
        <taxon>Thiothrix</taxon>
    </lineage>
</organism>
<dbReference type="RefSeq" id="WP_078922354.1">
    <property type="nucleotide sequence ID" value="NZ_FUYB01000007.1"/>
</dbReference>
<comment type="similarity">
    <text evidence="2 8">Belongs to the 4-toluene sulfonate uptake permease (TSUP) (TC 2.A.102) family.</text>
</comment>
<gene>
    <name evidence="9" type="ORF">SAMN02745130_01887</name>
</gene>
<keyword evidence="3" id="KW-0813">Transport</keyword>
<accession>A0A1T4WNS3</accession>
<dbReference type="STRING" id="92487.SAMN02745130_01887"/>
<keyword evidence="10" id="KW-1185">Reference proteome</keyword>
<evidence type="ECO:0000256" key="3">
    <source>
        <dbReference type="ARBA" id="ARBA00022448"/>
    </source>
</evidence>
<dbReference type="PANTHER" id="PTHR30269">
    <property type="entry name" value="TRANSMEMBRANE PROTEIN YFCA"/>
    <property type="match status" value="1"/>
</dbReference>
<feature type="transmembrane region" description="Helical" evidence="8">
    <location>
        <begin position="7"/>
        <end position="25"/>
    </location>
</feature>
<dbReference type="InterPro" id="IPR002781">
    <property type="entry name" value="TM_pro_TauE-like"/>
</dbReference>
<evidence type="ECO:0000256" key="8">
    <source>
        <dbReference type="RuleBase" id="RU363041"/>
    </source>
</evidence>
<evidence type="ECO:0000256" key="6">
    <source>
        <dbReference type="ARBA" id="ARBA00022989"/>
    </source>
</evidence>